<reference evidence="1" key="1">
    <citation type="submission" date="2018-05" db="EMBL/GenBank/DDBJ databases">
        <authorList>
            <person name="Lanie J.A."/>
            <person name="Ng W.-L."/>
            <person name="Kazmierczak K.M."/>
            <person name="Andrzejewski T.M."/>
            <person name="Davidsen T.M."/>
            <person name="Wayne K.J."/>
            <person name="Tettelin H."/>
            <person name="Glass J.I."/>
            <person name="Rusch D."/>
            <person name="Podicherti R."/>
            <person name="Tsui H.-C.T."/>
            <person name="Winkler M.E."/>
        </authorList>
    </citation>
    <scope>NUCLEOTIDE SEQUENCE</scope>
</reference>
<feature type="non-terminal residue" evidence="1">
    <location>
        <position position="53"/>
    </location>
</feature>
<dbReference type="EMBL" id="UINC01042761">
    <property type="protein sequence ID" value="SVB45828.1"/>
    <property type="molecule type" value="Genomic_DNA"/>
</dbReference>
<dbReference type="InterPro" id="IPR036412">
    <property type="entry name" value="HAD-like_sf"/>
</dbReference>
<accession>A0A382E571</accession>
<dbReference type="Pfam" id="PF13344">
    <property type="entry name" value="Hydrolase_6"/>
    <property type="match status" value="1"/>
</dbReference>
<dbReference type="InterPro" id="IPR006357">
    <property type="entry name" value="HAD-SF_hydro_IIA"/>
</dbReference>
<gene>
    <name evidence="1" type="ORF">METZ01_LOCUS198682</name>
</gene>
<organism evidence="1">
    <name type="scientific">marine metagenome</name>
    <dbReference type="NCBI Taxonomy" id="408172"/>
    <lineage>
        <taxon>unclassified sequences</taxon>
        <taxon>metagenomes</taxon>
        <taxon>ecological metagenomes</taxon>
    </lineage>
</organism>
<protein>
    <recommendedName>
        <fullName evidence="2">STAS domain-containing protein</fullName>
    </recommendedName>
</protein>
<sequence length="53" mass="5834">VAELDASLDGIEVVFLDLDGTLYLGDQLVEGALDFLSRLEESGIRRFFLSNNS</sequence>
<dbReference type="Gene3D" id="3.40.50.1000">
    <property type="entry name" value="HAD superfamily/HAD-like"/>
    <property type="match status" value="1"/>
</dbReference>
<proteinExistence type="predicted"/>
<evidence type="ECO:0000313" key="1">
    <source>
        <dbReference type="EMBL" id="SVB45828.1"/>
    </source>
</evidence>
<dbReference type="AlphaFoldDB" id="A0A382E571"/>
<dbReference type="PROSITE" id="PS01228">
    <property type="entry name" value="COF_1"/>
    <property type="match status" value="1"/>
</dbReference>
<evidence type="ECO:0008006" key="2">
    <source>
        <dbReference type="Google" id="ProtNLM"/>
    </source>
</evidence>
<feature type="non-terminal residue" evidence="1">
    <location>
        <position position="1"/>
    </location>
</feature>
<name>A0A382E571_9ZZZZ</name>
<dbReference type="SUPFAM" id="SSF56784">
    <property type="entry name" value="HAD-like"/>
    <property type="match status" value="1"/>
</dbReference>
<dbReference type="InterPro" id="IPR023214">
    <property type="entry name" value="HAD_sf"/>
</dbReference>